<gene>
    <name evidence="2" type="ORF">P5G50_08615</name>
</gene>
<keyword evidence="1" id="KW-0472">Membrane</keyword>
<feature type="transmembrane region" description="Helical" evidence="1">
    <location>
        <begin position="119"/>
        <end position="138"/>
    </location>
</feature>
<dbReference type="InterPro" id="IPR010699">
    <property type="entry name" value="DUF1275"/>
</dbReference>
<dbReference type="EMBL" id="JAROCF010000001">
    <property type="protein sequence ID" value="MDN4614513.1"/>
    <property type="molecule type" value="Genomic_DNA"/>
</dbReference>
<dbReference type="PANTHER" id="PTHR37314">
    <property type="entry name" value="SLR0142 PROTEIN"/>
    <property type="match status" value="1"/>
</dbReference>
<protein>
    <submittedName>
        <fullName evidence="2">YoaK family protein</fullName>
    </submittedName>
</protein>
<evidence type="ECO:0000313" key="2">
    <source>
        <dbReference type="EMBL" id="MDN4614513.1"/>
    </source>
</evidence>
<feature type="transmembrane region" description="Helical" evidence="1">
    <location>
        <begin position="198"/>
        <end position="216"/>
    </location>
</feature>
<feature type="transmembrane region" description="Helical" evidence="1">
    <location>
        <begin position="59"/>
        <end position="80"/>
    </location>
</feature>
<evidence type="ECO:0000256" key="1">
    <source>
        <dbReference type="SAM" id="Phobius"/>
    </source>
</evidence>
<keyword evidence="1" id="KW-1133">Transmembrane helix</keyword>
<evidence type="ECO:0000313" key="3">
    <source>
        <dbReference type="Proteomes" id="UP001174208"/>
    </source>
</evidence>
<proteinExistence type="predicted"/>
<dbReference type="PANTHER" id="PTHR37314:SF4">
    <property type="entry name" value="UPF0700 TRANSMEMBRANE PROTEIN YOAK"/>
    <property type="match status" value="1"/>
</dbReference>
<reference evidence="2" key="1">
    <citation type="submission" date="2023-06" db="EMBL/GenBank/DDBJ databases">
        <title>MT1 and MT2 Draft Genomes of Novel Species.</title>
        <authorList>
            <person name="Venkateswaran K."/>
        </authorList>
    </citation>
    <scope>NUCLEOTIDE SEQUENCE</scope>
    <source>
        <strain evidence="2">F6_8S_P_1B</strain>
    </source>
</reference>
<dbReference type="Proteomes" id="UP001174208">
    <property type="component" value="Unassembled WGS sequence"/>
</dbReference>
<sequence length="235" mass="24084">MARVDRDRLHLALMLALTFSTGVVDAVGYLGLDRVFTGNMTGNVVLLGMALTGTTNLPIVRPLLALFLFLAGAVVSGRVVRRGPEGWSGAVSWMLWVIAALLTAIAAVLAFLLPLDTELVGTIATSALGFAMGMQAALARRVKVADVTTVVVTSTLTGLAADSRLAGGNGAFWLRRLLAVVLIMAGAAAGALALLVHVSLGVLVSAVISIVVAILGHSGHTGRRRAAAEAEPATA</sequence>
<accession>A0ABT8KAN6</accession>
<dbReference type="Pfam" id="PF06912">
    <property type="entry name" value="DUF1275"/>
    <property type="match status" value="1"/>
</dbReference>
<feature type="transmembrane region" description="Helical" evidence="1">
    <location>
        <begin position="92"/>
        <end position="113"/>
    </location>
</feature>
<keyword evidence="1" id="KW-0812">Transmembrane</keyword>
<feature type="transmembrane region" description="Helical" evidence="1">
    <location>
        <begin position="173"/>
        <end position="192"/>
    </location>
</feature>
<comment type="caution">
    <text evidence="2">The sequence shown here is derived from an EMBL/GenBank/DDBJ whole genome shotgun (WGS) entry which is preliminary data.</text>
</comment>
<organism evidence="2 3">
    <name type="scientific">Leifsonia williamsii</name>
    <dbReference type="NCBI Taxonomy" id="3035919"/>
    <lineage>
        <taxon>Bacteria</taxon>
        <taxon>Bacillati</taxon>
        <taxon>Actinomycetota</taxon>
        <taxon>Actinomycetes</taxon>
        <taxon>Micrococcales</taxon>
        <taxon>Microbacteriaceae</taxon>
        <taxon>Leifsonia</taxon>
    </lineage>
</organism>
<name>A0ABT8KAN6_9MICO</name>
<keyword evidence="3" id="KW-1185">Reference proteome</keyword>